<dbReference type="InterPro" id="IPR036709">
    <property type="entry name" value="Autotransporte_beta_dom_sf"/>
</dbReference>
<dbReference type="InterPro" id="IPR005546">
    <property type="entry name" value="Autotransporte_beta"/>
</dbReference>
<organism evidence="2 3">
    <name type="scientific">Celeribacter baekdonensis</name>
    <dbReference type="NCBI Taxonomy" id="875171"/>
    <lineage>
        <taxon>Bacteria</taxon>
        <taxon>Pseudomonadati</taxon>
        <taxon>Pseudomonadota</taxon>
        <taxon>Alphaproteobacteria</taxon>
        <taxon>Rhodobacterales</taxon>
        <taxon>Roseobacteraceae</taxon>
        <taxon>Celeribacter</taxon>
    </lineage>
</organism>
<accession>A0A2R4M2F0</accession>
<dbReference type="OrthoDB" id="6064834at2"/>
<proteinExistence type="predicted"/>
<feature type="domain" description="Autotransporter" evidence="1">
    <location>
        <begin position="184"/>
        <end position="397"/>
    </location>
</feature>
<dbReference type="SMART" id="SM00869">
    <property type="entry name" value="Autotransporter"/>
    <property type="match status" value="1"/>
</dbReference>
<gene>
    <name evidence="2" type="ORF">DA792_09630</name>
</gene>
<dbReference type="RefSeq" id="WP_107719754.1">
    <property type="nucleotide sequence ID" value="NZ_CP028475.1"/>
</dbReference>
<dbReference type="Pfam" id="PF03797">
    <property type="entry name" value="Autotransporter"/>
    <property type="match status" value="1"/>
</dbReference>
<name>A0A2R4M2F0_9RHOB</name>
<dbReference type="Proteomes" id="UP000241447">
    <property type="component" value="Chromosome"/>
</dbReference>
<evidence type="ECO:0000313" key="3">
    <source>
        <dbReference type="Proteomes" id="UP000241447"/>
    </source>
</evidence>
<sequence>MSFFRTLALSTGIVVGAVAGAQASQLYTCEEATNVGFYGDFVYHFDLKRGDAITVVEAMERLNINVQAAYSLAVTSPEGAYQTTLPHTYVAQSDGEVTLSVTFAPLEAVPRGTTSLRASASCVPGAGLDAGAGANLGRIMGTTQNLAMHNALDGVAQNRFGGHANTVAVSRQGGFATGAIEGTGLTVWGYAEGRSYWGDDDGASYDLVIGADRMMSDTLFVGAMLGYTKIDVDGSDDTGKALAYGPYFGLETGTLRLDGFLTYARPEYEVGGESFTANRRALGLAVSGDVPLASGILSPFGRLTAFDERQRAYGTVAAEHIQNARLSLGARMEFAEVNGMTPYLSGAVEAVSQKTRAEGSSSFVAPRIGVGFDSEMANGMTLSVDVDAGKQAEGTYDAGLRIGLSKSF</sequence>
<reference evidence="2 3" key="1">
    <citation type="submission" date="2018-03" db="EMBL/GenBank/DDBJ databases">
        <title>The Complete Genome of Celeribacter baekdonensis strain LH4, a Thiosulfate-Oxidizing Alphaproteobacterium Isolated from Gulf of Mexico Continental Slope Sediments.</title>
        <authorList>
            <person name="Flood B.E."/>
            <person name="Bailey J.V."/>
            <person name="Leprich D."/>
        </authorList>
    </citation>
    <scope>NUCLEOTIDE SEQUENCE [LARGE SCALE GENOMIC DNA]</scope>
    <source>
        <strain evidence="2 3">LH4</strain>
    </source>
</reference>
<dbReference type="EMBL" id="CP028475">
    <property type="protein sequence ID" value="AVW91308.1"/>
    <property type="molecule type" value="Genomic_DNA"/>
</dbReference>
<dbReference type="Gene3D" id="2.40.128.130">
    <property type="entry name" value="Autotransporter beta-domain"/>
    <property type="match status" value="1"/>
</dbReference>
<dbReference type="KEGG" id="cbak:DA792_09630"/>
<dbReference type="AlphaFoldDB" id="A0A2R4M2F0"/>
<evidence type="ECO:0000259" key="1">
    <source>
        <dbReference type="SMART" id="SM00869"/>
    </source>
</evidence>
<dbReference type="SUPFAM" id="SSF103515">
    <property type="entry name" value="Autotransporter"/>
    <property type="match status" value="1"/>
</dbReference>
<protein>
    <recommendedName>
        <fullName evidence="1">Autotransporter domain-containing protein</fullName>
    </recommendedName>
</protein>
<evidence type="ECO:0000313" key="2">
    <source>
        <dbReference type="EMBL" id="AVW91308.1"/>
    </source>
</evidence>